<feature type="compositionally biased region" description="Polar residues" evidence="12">
    <location>
        <begin position="268"/>
        <end position="280"/>
    </location>
</feature>
<dbReference type="Pfam" id="PF00412">
    <property type="entry name" value="LIM"/>
    <property type="match status" value="2"/>
</dbReference>
<dbReference type="SUPFAM" id="SSF57716">
    <property type="entry name" value="Glucocorticoid receptor-like (DNA-binding domain)"/>
    <property type="match status" value="2"/>
</dbReference>
<comment type="caution">
    <text evidence="15">The sequence shown here is derived from an EMBL/GenBank/DDBJ whole genome shotgun (WGS) entry which is preliminary data.</text>
</comment>
<feature type="region of interest" description="Disordered" evidence="12">
    <location>
        <begin position="405"/>
        <end position="430"/>
    </location>
</feature>
<dbReference type="SMART" id="SM00132">
    <property type="entry name" value="LIM"/>
    <property type="match status" value="2"/>
</dbReference>
<keyword evidence="8 9" id="KW-0539">Nucleus</keyword>
<evidence type="ECO:0000256" key="11">
    <source>
        <dbReference type="RuleBase" id="RU000682"/>
    </source>
</evidence>
<dbReference type="PROSITE" id="PS50023">
    <property type="entry name" value="LIM_DOMAIN_2"/>
    <property type="match status" value="2"/>
</dbReference>
<evidence type="ECO:0000256" key="4">
    <source>
        <dbReference type="ARBA" id="ARBA00022833"/>
    </source>
</evidence>
<evidence type="ECO:0000256" key="6">
    <source>
        <dbReference type="ARBA" id="ARBA00023125"/>
    </source>
</evidence>
<dbReference type="InterPro" id="IPR001356">
    <property type="entry name" value="HD"/>
</dbReference>
<dbReference type="GO" id="GO:0030182">
    <property type="term" value="P:neuron differentiation"/>
    <property type="evidence" value="ECO:0007669"/>
    <property type="project" value="TreeGrafter"/>
</dbReference>
<dbReference type="CDD" id="cd00086">
    <property type="entry name" value="homeodomain"/>
    <property type="match status" value="1"/>
</dbReference>
<keyword evidence="16" id="KW-1185">Reference proteome</keyword>
<dbReference type="PANTHER" id="PTHR24208">
    <property type="entry name" value="LIM/HOMEOBOX PROTEIN LHX"/>
    <property type="match status" value="1"/>
</dbReference>
<dbReference type="InterPro" id="IPR017970">
    <property type="entry name" value="Homeobox_CS"/>
</dbReference>
<dbReference type="GO" id="GO:0000977">
    <property type="term" value="F:RNA polymerase II transcription regulatory region sequence-specific DNA binding"/>
    <property type="evidence" value="ECO:0007669"/>
    <property type="project" value="TreeGrafter"/>
</dbReference>
<dbReference type="InterPro" id="IPR001781">
    <property type="entry name" value="Znf_LIM"/>
</dbReference>
<protein>
    <submittedName>
        <fullName evidence="15">LIM/homeobox protein Lhx2 like protein</fullName>
    </submittedName>
</protein>
<feature type="domain" description="Homeobox" evidence="14">
    <location>
        <begin position="298"/>
        <end position="358"/>
    </location>
</feature>
<evidence type="ECO:0000313" key="15">
    <source>
        <dbReference type="EMBL" id="KAF8797055.1"/>
    </source>
</evidence>
<dbReference type="SMART" id="SM00389">
    <property type="entry name" value="HOX"/>
    <property type="match status" value="1"/>
</dbReference>
<dbReference type="Gene3D" id="1.10.10.60">
    <property type="entry name" value="Homeodomain-like"/>
    <property type="match status" value="1"/>
</dbReference>
<dbReference type="GO" id="GO:0005634">
    <property type="term" value="C:nucleus"/>
    <property type="evidence" value="ECO:0007669"/>
    <property type="project" value="UniProtKB-SubCell"/>
</dbReference>
<evidence type="ECO:0000256" key="1">
    <source>
        <dbReference type="ARBA" id="ARBA00004123"/>
    </source>
</evidence>
<dbReference type="GO" id="GO:0000981">
    <property type="term" value="F:DNA-binding transcription factor activity, RNA polymerase II-specific"/>
    <property type="evidence" value="ECO:0007669"/>
    <property type="project" value="InterPro"/>
</dbReference>
<feature type="compositionally biased region" description="Basic and acidic residues" evidence="12">
    <location>
        <begin position="405"/>
        <end position="414"/>
    </location>
</feature>
<gene>
    <name evidence="15" type="ORF">HNY73_001366</name>
</gene>
<feature type="domain" description="LIM zinc-binding" evidence="13">
    <location>
        <begin position="26"/>
        <end position="87"/>
    </location>
</feature>
<evidence type="ECO:0000256" key="8">
    <source>
        <dbReference type="ARBA" id="ARBA00023242"/>
    </source>
</evidence>
<feature type="region of interest" description="Disordered" evidence="12">
    <location>
        <begin position="263"/>
        <end position="306"/>
    </location>
</feature>
<dbReference type="Proteomes" id="UP000807504">
    <property type="component" value="Unassembled WGS sequence"/>
</dbReference>
<sequence length="430" mass="48619">MLVMCGGSTTSEVDKSMGADARCMPVRCAGCGGGISDRYYLLAVDRQWHASCLTCCQCKVQLDSELTCFSRDGRIYCKEDYYRMFSVKRCTRCHLSISPNELVMRAREHVYHLHCFTCATCNKPLTKGDYFGLREDVIYCRTHYEMLLQYERPYICAQQCLKEEEVNNNGNAGNGLHSACEKPGRCQDFGHLMPNHLQLPCGMELLSGEFQPPRVNGGEDDHPLRTVASIVKAPGQKGRPRKQKSFLSSSLLISHRGPSVCSSEDPCSLSSDHQSPLQHGSSSLAVGSDSSTSSEHLTRPKRMRTSFKHHQLRAMKSYFSINHNPDAKDLKQLSQKTGLSKRVLQVWFQNARAKWRRNLLRQQSQGPKIAQTYTMPLVRLASQPQFCDPFRLGSSLMDVQPDDPFTSRRAENSRHSINQPTVNRRCRLSK</sequence>
<reference evidence="15" key="2">
    <citation type="submission" date="2020-06" db="EMBL/GenBank/DDBJ databases">
        <authorList>
            <person name="Sheffer M."/>
        </authorList>
    </citation>
    <scope>NUCLEOTIDE SEQUENCE</scope>
</reference>
<dbReference type="Gene3D" id="2.10.110.10">
    <property type="entry name" value="Cysteine Rich Protein"/>
    <property type="match status" value="2"/>
</dbReference>
<feature type="DNA-binding region" description="Homeobox" evidence="9">
    <location>
        <begin position="300"/>
        <end position="359"/>
    </location>
</feature>
<evidence type="ECO:0000256" key="10">
    <source>
        <dbReference type="PROSITE-ProRule" id="PRU00125"/>
    </source>
</evidence>
<comment type="subcellular location">
    <subcellularLocation>
        <location evidence="1 9 11">Nucleus</location>
    </subcellularLocation>
</comment>
<dbReference type="GO" id="GO:0046872">
    <property type="term" value="F:metal ion binding"/>
    <property type="evidence" value="ECO:0007669"/>
    <property type="project" value="UniProtKB-KW"/>
</dbReference>
<dbReference type="PROSITE" id="PS00478">
    <property type="entry name" value="LIM_DOMAIN_1"/>
    <property type="match status" value="1"/>
</dbReference>
<dbReference type="FunFam" id="1.10.10.60:FF:000027">
    <property type="entry name" value="LIM/homeobox protein Lhx9"/>
    <property type="match status" value="1"/>
</dbReference>
<evidence type="ECO:0000256" key="12">
    <source>
        <dbReference type="SAM" id="MobiDB-lite"/>
    </source>
</evidence>
<proteinExistence type="predicted"/>
<dbReference type="CDD" id="cd09369">
    <property type="entry name" value="LIM1_Lhx2_Lhx9"/>
    <property type="match status" value="1"/>
</dbReference>
<dbReference type="CDD" id="cd09377">
    <property type="entry name" value="LIM2_Lhx2_Lhx9"/>
    <property type="match status" value="1"/>
</dbReference>
<dbReference type="FunFam" id="2.10.110.10:FF:000033">
    <property type="entry name" value="LIM/homeobox protein Lhx9 isoform X2"/>
    <property type="match status" value="1"/>
</dbReference>
<dbReference type="Pfam" id="PF00046">
    <property type="entry name" value="Homeodomain"/>
    <property type="match status" value="1"/>
</dbReference>
<accession>A0A8T0G3G9</accession>
<evidence type="ECO:0000256" key="3">
    <source>
        <dbReference type="ARBA" id="ARBA00022737"/>
    </source>
</evidence>
<dbReference type="AlphaFoldDB" id="A0A8T0G3G9"/>
<dbReference type="SUPFAM" id="SSF46689">
    <property type="entry name" value="Homeodomain-like"/>
    <property type="match status" value="1"/>
</dbReference>
<dbReference type="InterPro" id="IPR009057">
    <property type="entry name" value="Homeodomain-like_sf"/>
</dbReference>
<feature type="domain" description="LIM zinc-binding" evidence="13">
    <location>
        <begin position="88"/>
        <end position="150"/>
    </location>
</feature>
<evidence type="ECO:0000259" key="13">
    <source>
        <dbReference type="PROSITE" id="PS50023"/>
    </source>
</evidence>
<evidence type="ECO:0000256" key="9">
    <source>
        <dbReference type="PROSITE-ProRule" id="PRU00108"/>
    </source>
</evidence>
<dbReference type="FunFam" id="2.10.110.10:FF:000177">
    <property type="entry name" value="LIM homeobox 9"/>
    <property type="match status" value="1"/>
</dbReference>
<reference evidence="15" key="1">
    <citation type="journal article" date="2020" name="bioRxiv">
        <title>Chromosome-level reference genome of the European wasp spider Argiope bruennichi: a resource for studies on range expansion and evolutionary adaptation.</title>
        <authorList>
            <person name="Sheffer M.M."/>
            <person name="Hoppe A."/>
            <person name="Krehenwinkel H."/>
            <person name="Uhl G."/>
            <person name="Kuss A.W."/>
            <person name="Jensen L."/>
            <person name="Jensen C."/>
            <person name="Gillespie R.G."/>
            <person name="Hoff K.J."/>
            <person name="Prost S."/>
        </authorList>
    </citation>
    <scope>NUCLEOTIDE SEQUENCE</scope>
</reference>
<evidence type="ECO:0000256" key="2">
    <source>
        <dbReference type="ARBA" id="ARBA00022723"/>
    </source>
</evidence>
<keyword evidence="3" id="KW-0677">Repeat</keyword>
<keyword evidence="4 10" id="KW-0862">Zinc</keyword>
<dbReference type="EMBL" id="JABXBU010000001">
    <property type="protein sequence ID" value="KAF8797055.1"/>
    <property type="molecule type" value="Genomic_DNA"/>
</dbReference>
<feature type="compositionally biased region" description="Low complexity" evidence="12">
    <location>
        <begin position="281"/>
        <end position="294"/>
    </location>
</feature>
<dbReference type="InterPro" id="IPR050453">
    <property type="entry name" value="LIM_Homeobox_TF"/>
</dbReference>
<organism evidence="15 16">
    <name type="scientific">Argiope bruennichi</name>
    <name type="common">Wasp spider</name>
    <name type="synonym">Aranea bruennichi</name>
    <dbReference type="NCBI Taxonomy" id="94029"/>
    <lineage>
        <taxon>Eukaryota</taxon>
        <taxon>Metazoa</taxon>
        <taxon>Ecdysozoa</taxon>
        <taxon>Arthropoda</taxon>
        <taxon>Chelicerata</taxon>
        <taxon>Arachnida</taxon>
        <taxon>Araneae</taxon>
        <taxon>Araneomorphae</taxon>
        <taxon>Entelegynae</taxon>
        <taxon>Araneoidea</taxon>
        <taxon>Araneidae</taxon>
        <taxon>Argiope</taxon>
    </lineage>
</organism>
<dbReference type="PANTHER" id="PTHR24208:SF168">
    <property type="entry name" value="PROTEIN APTEROUS"/>
    <property type="match status" value="1"/>
</dbReference>
<evidence type="ECO:0000256" key="5">
    <source>
        <dbReference type="ARBA" id="ARBA00023038"/>
    </source>
</evidence>
<keyword evidence="2 10" id="KW-0479">Metal-binding</keyword>
<keyword evidence="5 10" id="KW-0440">LIM domain</keyword>
<keyword evidence="7 9" id="KW-0371">Homeobox</keyword>
<dbReference type="PROSITE" id="PS00027">
    <property type="entry name" value="HOMEOBOX_1"/>
    <property type="match status" value="1"/>
</dbReference>
<evidence type="ECO:0000259" key="14">
    <source>
        <dbReference type="PROSITE" id="PS50071"/>
    </source>
</evidence>
<name>A0A8T0G3G9_ARGBR</name>
<evidence type="ECO:0000256" key="7">
    <source>
        <dbReference type="ARBA" id="ARBA00023155"/>
    </source>
</evidence>
<keyword evidence="6 9" id="KW-0238">DNA-binding</keyword>
<dbReference type="PROSITE" id="PS50071">
    <property type="entry name" value="HOMEOBOX_2"/>
    <property type="match status" value="1"/>
</dbReference>
<evidence type="ECO:0000313" key="16">
    <source>
        <dbReference type="Proteomes" id="UP000807504"/>
    </source>
</evidence>